<reference evidence="1 2" key="1">
    <citation type="submission" date="2024-03" db="EMBL/GenBank/DDBJ databases">
        <authorList>
            <person name="Gkanogiannis A."/>
            <person name="Becerra Lopez-Lavalle L."/>
        </authorList>
    </citation>
    <scope>NUCLEOTIDE SEQUENCE [LARGE SCALE GENOMIC DNA]</scope>
</reference>
<sequence>MIIFICLTRNHKMEDHIHLGSLVRRGVALDSYCSMCVRKYETSMHLFWECKVVMKDHGSSDGLGASTWSYGRS</sequence>
<keyword evidence="2" id="KW-1185">Reference proteome</keyword>
<gene>
    <name evidence="1" type="ORF">CITCOLO1_LOCUS1098</name>
</gene>
<name>A0ABP0XRE5_9ROSI</name>
<proteinExistence type="predicted"/>
<protein>
    <recommendedName>
        <fullName evidence="3">Reverse transcriptase zinc-binding domain-containing protein</fullName>
    </recommendedName>
</protein>
<dbReference type="Proteomes" id="UP001642487">
    <property type="component" value="Chromosome 1"/>
</dbReference>
<dbReference type="EMBL" id="OZ021735">
    <property type="protein sequence ID" value="CAK9309516.1"/>
    <property type="molecule type" value="Genomic_DNA"/>
</dbReference>
<evidence type="ECO:0000313" key="2">
    <source>
        <dbReference type="Proteomes" id="UP001642487"/>
    </source>
</evidence>
<accession>A0ABP0XRE5</accession>
<organism evidence="1 2">
    <name type="scientific">Citrullus colocynthis</name>
    <name type="common">colocynth</name>
    <dbReference type="NCBI Taxonomy" id="252529"/>
    <lineage>
        <taxon>Eukaryota</taxon>
        <taxon>Viridiplantae</taxon>
        <taxon>Streptophyta</taxon>
        <taxon>Embryophyta</taxon>
        <taxon>Tracheophyta</taxon>
        <taxon>Spermatophyta</taxon>
        <taxon>Magnoliopsida</taxon>
        <taxon>eudicotyledons</taxon>
        <taxon>Gunneridae</taxon>
        <taxon>Pentapetalae</taxon>
        <taxon>rosids</taxon>
        <taxon>fabids</taxon>
        <taxon>Cucurbitales</taxon>
        <taxon>Cucurbitaceae</taxon>
        <taxon>Benincaseae</taxon>
        <taxon>Citrullus</taxon>
    </lineage>
</organism>
<evidence type="ECO:0008006" key="3">
    <source>
        <dbReference type="Google" id="ProtNLM"/>
    </source>
</evidence>
<evidence type="ECO:0000313" key="1">
    <source>
        <dbReference type="EMBL" id="CAK9309516.1"/>
    </source>
</evidence>